<keyword evidence="4" id="KW-1185">Reference proteome</keyword>
<dbReference type="EMBL" id="JAZHXJ010000003">
    <property type="protein sequence ID" value="KAL1884210.1"/>
    <property type="molecule type" value="Genomic_DNA"/>
</dbReference>
<sequence length="1142" mass="125037">MNAIQKRCRPKHQVLVLKCYPRTTKGAVDVKPNSSELSYLLFYAQSRRTKIQKIGTFLEKKTASDVYRQRIGNVQVTLQILTALIEKSPKDLPLIAPCVLKILDQVLRSNDITMVESSLPTFEAFCEHQDASSVFADQTYLRQYEGVVRRYASLASTRSTPGKGQPSKPISMRWRNAGLEAIKSVALSDPLSSVYSRQYDVLVPMILENLWTDNEEFLDVLQHRAETEDKIDPSTLLRRRTSVATVRTADTAGDTNPIALSGSAGDVDKLAEEDIGVLAMQCLKQIFVVPNRSQIHAATLALLRFVEERVSQDEAVVKTNPVSGKDGGWAIKVFGLVARWAPVQDRYTILVTALDSLTKTALVDETLHQHIVLTAMIGSLLRSDVNLIGLSVIDALLQLLSHLKRLVLMPGDPSSVRGEMPGPGHSDLRSPTTRQAAETAEKSATQRKELLYRLQQCIGDLATHVYYADQISDMILAIFVRLRPPRVNSMADTSRGDKTETTGGRSGTSASAEEHHHDSFFSLTVAKTAALKAIKAILLVANPRTKLSGNISLSRNHVPMQVWEGTQWLLRDSDGHVRKAYADALLTWLDRETTRADLRAKDDVLNIQTRPYVKSREFLGPTIGRRAASSASQREKQAKTPRSHFVELLHVAIYDNALQYVEFETDLILLHILLAKLVKQLGVNAVRYGLPMIFRLQEDIQDAETPIAKVRIGSLCHGYFWVLTDVFEFEQSVVGRAIHNEIVRRRSKHFWVEGIHVPPPLLELIGTPGVARPQPRLPLKEIETEALLPFDDRTSLVECICTSYQESTVSPPASPSTSPGRSFTQPILSSTLSFIPTIEAEHEIPTAFREQMLTDWSREATLAAIQAESKSASLNGSRTGTTVTHRNRLGANGSLFGNGRVSLSPAGSQANLRPSSSPAGGHLAPMSKLRKSSVRSNDSPLPDDGSATTNEHVTSVGQLKLVLSGQLEAPAAGLRAGADQSDDDSSDSMASYDATPSELSFNPSAAGPATNAMISDAKAASRPSTQDRKTSIGGGPLTSHPMQDIDKESDENEDHVPPVPPLPSNLDNKIHSMALQTDPADSGPRPATAKRNLKSRSRESTVSSSWTRADEVGPAMDLQSLLTGIDSRPGEQSLGHISKPPY</sequence>
<dbReference type="InterPro" id="IPR016024">
    <property type="entry name" value="ARM-type_fold"/>
</dbReference>
<feature type="region of interest" description="Disordered" evidence="2">
    <location>
        <begin position="870"/>
        <end position="950"/>
    </location>
</feature>
<evidence type="ECO:0000256" key="1">
    <source>
        <dbReference type="ARBA" id="ARBA00010216"/>
    </source>
</evidence>
<proteinExistence type="inferred from homology"/>
<feature type="compositionally biased region" description="Polar residues" evidence="2">
    <location>
        <begin position="905"/>
        <end position="918"/>
    </location>
</feature>
<dbReference type="InterPro" id="IPR039786">
    <property type="entry name" value="EFR3"/>
</dbReference>
<name>A0ABR3Y8H1_9PEZI</name>
<evidence type="ECO:0000256" key="2">
    <source>
        <dbReference type="SAM" id="MobiDB-lite"/>
    </source>
</evidence>
<organism evidence="3 4">
    <name type="scientific">Phialemonium thermophilum</name>
    <dbReference type="NCBI Taxonomy" id="223376"/>
    <lineage>
        <taxon>Eukaryota</taxon>
        <taxon>Fungi</taxon>
        <taxon>Dikarya</taxon>
        <taxon>Ascomycota</taxon>
        <taxon>Pezizomycotina</taxon>
        <taxon>Sordariomycetes</taxon>
        <taxon>Sordariomycetidae</taxon>
        <taxon>Cephalothecales</taxon>
        <taxon>Cephalothecaceae</taxon>
        <taxon>Phialemonium</taxon>
    </lineage>
</organism>
<dbReference type="SUPFAM" id="SSF48371">
    <property type="entry name" value="ARM repeat"/>
    <property type="match status" value="1"/>
</dbReference>
<dbReference type="PANTHER" id="PTHR47766">
    <property type="entry name" value="PROTEIN EFR3"/>
    <property type="match status" value="1"/>
</dbReference>
<comment type="similarity">
    <text evidence="1">Belongs to the EFR3 family.</text>
</comment>
<dbReference type="PANTHER" id="PTHR47766:SF1">
    <property type="entry name" value="PROTEIN EFR3"/>
    <property type="match status" value="1"/>
</dbReference>
<feature type="compositionally biased region" description="Polar residues" evidence="2">
    <location>
        <begin position="501"/>
        <end position="511"/>
    </location>
</feature>
<comment type="caution">
    <text evidence="3">The sequence shown here is derived from an EMBL/GenBank/DDBJ whole genome shotgun (WGS) entry which is preliminary data.</text>
</comment>
<evidence type="ECO:0000313" key="3">
    <source>
        <dbReference type="EMBL" id="KAL1884210.1"/>
    </source>
</evidence>
<dbReference type="Proteomes" id="UP001586593">
    <property type="component" value="Unassembled WGS sequence"/>
</dbReference>
<protein>
    <recommendedName>
        <fullName evidence="5">Protein EFR3</fullName>
    </recommendedName>
</protein>
<gene>
    <name evidence="3" type="ORF">VTK73DRAFT_5346</name>
</gene>
<dbReference type="Pfam" id="PF21072">
    <property type="entry name" value="EFR3"/>
    <property type="match status" value="1"/>
</dbReference>
<evidence type="ECO:0000313" key="4">
    <source>
        <dbReference type="Proteomes" id="UP001586593"/>
    </source>
</evidence>
<evidence type="ECO:0008006" key="5">
    <source>
        <dbReference type="Google" id="ProtNLM"/>
    </source>
</evidence>
<feature type="region of interest" description="Disordered" evidence="2">
    <location>
        <begin position="414"/>
        <end position="442"/>
    </location>
</feature>
<feature type="region of interest" description="Disordered" evidence="2">
    <location>
        <begin position="489"/>
        <end position="514"/>
    </location>
</feature>
<feature type="compositionally biased region" description="Polar residues" evidence="2">
    <location>
        <begin position="870"/>
        <end position="884"/>
    </location>
</feature>
<reference evidence="3 4" key="1">
    <citation type="journal article" date="2024" name="Commun. Biol.">
        <title>Comparative genomic analysis of thermophilic fungi reveals convergent evolutionary adaptations and gene losses.</title>
        <authorList>
            <person name="Steindorff A.S."/>
            <person name="Aguilar-Pontes M.V."/>
            <person name="Robinson A.J."/>
            <person name="Andreopoulos B."/>
            <person name="LaButti K."/>
            <person name="Kuo A."/>
            <person name="Mondo S."/>
            <person name="Riley R."/>
            <person name="Otillar R."/>
            <person name="Haridas S."/>
            <person name="Lipzen A."/>
            <person name="Grimwood J."/>
            <person name="Schmutz J."/>
            <person name="Clum A."/>
            <person name="Reid I.D."/>
            <person name="Moisan M.C."/>
            <person name="Butler G."/>
            <person name="Nguyen T.T.M."/>
            <person name="Dewar K."/>
            <person name="Conant G."/>
            <person name="Drula E."/>
            <person name="Henrissat B."/>
            <person name="Hansel C."/>
            <person name="Singer S."/>
            <person name="Hutchinson M.I."/>
            <person name="de Vries R.P."/>
            <person name="Natvig D.O."/>
            <person name="Powell A.J."/>
            <person name="Tsang A."/>
            <person name="Grigoriev I.V."/>
        </authorList>
    </citation>
    <scope>NUCLEOTIDE SEQUENCE [LARGE SCALE GENOMIC DNA]</scope>
    <source>
        <strain evidence="3 4">ATCC 24622</strain>
    </source>
</reference>
<dbReference type="InterPro" id="IPR049150">
    <property type="entry name" value="EFR3_HEAT-like_rpt"/>
</dbReference>
<feature type="region of interest" description="Disordered" evidence="2">
    <location>
        <begin position="972"/>
        <end position="1142"/>
    </location>
</feature>
<accession>A0ABR3Y8H1</accession>